<evidence type="ECO:0000313" key="1">
    <source>
        <dbReference type="EMBL" id="BAC99872.1"/>
    </source>
</evidence>
<accession>Q6YX08</accession>
<name>Q6YX08_ORYSJ</name>
<protein>
    <submittedName>
        <fullName evidence="1">Uncharacterized protein</fullName>
    </submittedName>
</protein>
<reference evidence="2" key="2">
    <citation type="journal article" date="2008" name="Nucleic Acids Res.">
        <title>The rice annotation project database (RAP-DB): 2008 update.</title>
        <authorList>
            <consortium name="The rice annotation project (RAP)"/>
        </authorList>
    </citation>
    <scope>GENOME REANNOTATION</scope>
    <source>
        <strain evidence="2">cv. Nipponbare</strain>
    </source>
</reference>
<proteinExistence type="predicted"/>
<organism evidence="1 2">
    <name type="scientific">Oryza sativa subsp. japonica</name>
    <name type="common">Rice</name>
    <dbReference type="NCBI Taxonomy" id="39947"/>
    <lineage>
        <taxon>Eukaryota</taxon>
        <taxon>Viridiplantae</taxon>
        <taxon>Streptophyta</taxon>
        <taxon>Embryophyta</taxon>
        <taxon>Tracheophyta</taxon>
        <taxon>Spermatophyta</taxon>
        <taxon>Magnoliopsida</taxon>
        <taxon>Liliopsida</taxon>
        <taxon>Poales</taxon>
        <taxon>Poaceae</taxon>
        <taxon>BOP clade</taxon>
        <taxon>Oryzoideae</taxon>
        <taxon>Oryzeae</taxon>
        <taxon>Oryzinae</taxon>
        <taxon>Oryza</taxon>
        <taxon>Oryza sativa</taxon>
    </lineage>
</organism>
<evidence type="ECO:0000313" key="2">
    <source>
        <dbReference type="Proteomes" id="UP000000763"/>
    </source>
</evidence>
<gene>
    <name evidence="1" type="primary">OSJNBa0091D16.6</name>
</gene>
<dbReference type="EMBL" id="AP005731">
    <property type="protein sequence ID" value="BAC99872.1"/>
    <property type="molecule type" value="Genomic_DNA"/>
</dbReference>
<sequence length="108" mass="12208">MRKFKHAIVKGNMQCDTNYFNGGKDVSPKLAFRSGSLVRIEPLEAEVRLENSVLLLHQIVDVGELSISILLPFLHLGYVFLEVVMDLSRPYVKGIQPPRDFTQVPRGN</sequence>
<reference evidence="2" key="1">
    <citation type="journal article" date="2005" name="Nature">
        <title>The map-based sequence of the rice genome.</title>
        <authorList>
            <consortium name="International rice genome sequencing project (IRGSP)"/>
            <person name="Matsumoto T."/>
            <person name="Wu J."/>
            <person name="Kanamori H."/>
            <person name="Katayose Y."/>
            <person name="Fujisawa M."/>
            <person name="Namiki N."/>
            <person name="Mizuno H."/>
            <person name="Yamamoto K."/>
            <person name="Antonio B.A."/>
            <person name="Baba T."/>
            <person name="Sakata K."/>
            <person name="Nagamura Y."/>
            <person name="Aoki H."/>
            <person name="Arikawa K."/>
            <person name="Arita K."/>
            <person name="Bito T."/>
            <person name="Chiden Y."/>
            <person name="Fujitsuka N."/>
            <person name="Fukunaka R."/>
            <person name="Hamada M."/>
            <person name="Harada C."/>
            <person name="Hayashi A."/>
            <person name="Hijishita S."/>
            <person name="Honda M."/>
            <person name="Hosokawa S."/>
            <person name="Ichikawa Y."/>
            <person name="Idonuma A."/>
            <person name="Iijima M."/>
            <person name="Ikeda M."/>
            <person name="Ikeno M."/>
            <person name="Ito K."/>
            <person name="Ito S."/>
            <person name="Ito T."/>
            <person name="Ito Y."/>
            <person name="Ito Y."/>
            <person name="Iwabuchi A."/>
            <person name="Kamiya K."/>
            <person name="Karasawa W."/>
            <person name="Kurita K."/>
            <person name="Katagiri S."/>
            <person name="Kikuta A."/>
            <person name="Kobayashi H."/>
            <person name="Kobayashi N."/>
            <person name="Machita K."/>
            <person name="Maehara T."/>
            <person name="Masukawa M."/>
            <person name="Mizubayashi T."/>
            <person name="Mukai Y."/>
            <person name="Nagasaki H."/>
            <person name="Nagata Y."/>
            <person name="Naito S."/>
            <person name="Nakashima M."/>
            <person name="Nakama Y."/>
            <person name="Nakamichi Y."/>
            <person name="Nakamura M."/>
            <person name="Meguro A."/>
            <person name="Negishi M."/>
            <person name="Ohta I."/>
            <person name="Ohta T."/>
            <person name="Okamoto M."/>
            <person name="Ono N."/>
            <person name="Saji S."/>
            <person name="Sakaguchi M."/>
            <person name="Sakai K."/>
            <person name="Shibata M."/>
            <person name="Shimokawa T."/>
            <person name="Song J."/>
            <person name="Takazaki Y."/>
            <person name="Terasawa K."/>
            <person name="Tsugane M."/>
            <person name="Tsuji K."/>
            <person name="Ueda S."/>
            <person name="Waki K."/>
            <person name="Yamagata H."/>
            <person name="Yamamoto M."/>
            <person name="Yamamoto S."/>
            <person name="Yamane H."/>
            <person name="Yoshiki S."/>
            <person name="Yoshihara R."/>
            <person name="Yukawa K."/>
            <person name="Zhong H."/>
            <person name="Yano M."/>
            <person name="Yuan Q."/>
            <person name="Ouyang S."/>
            <person name="Liu J."/>
            <person name="Jones K.M."/>
            <person name="Gansberger K."/>
            <person name="Moffat K."/>
            <person name="Hill J."/>
            <person name="Bera J."/>
            <person name="Fadrosh D."/>
            <person name="Jin S."/>
            <person name="Johri S."/>
            <person name="Kim M."/>
            <person name="Overton L."/>
            <person name="Reardon M."/>
            <person name="Tsitrin T."/>
            <person name="Vuong H."/>
            <person name="Weaver B."/>
            <person name="Ciecko A."/>
            <person name="Tallon L."/>
            <person name="Jackson J."/>
            <person name="Pai G."/>
            <person name="Aken S.V."/>
            <person name="Utterback T."/>
            <person name="Reidmuller S."/>
            <person name="Feldblyum T."/>
            <person name="Hsiao J."/>
            <person name="Zismann V."/>
            <person name="Iobst S."/>
            <person name="de Vazeille A.R."/>
            <person name="Buell C.R."/>
            <person name="Ying K."/>
            <person name="Li Y."/>
            <person name="Lu T."/>
            <person name="Huang Y."/>
            <person name="Zhao Q."/>
            <person name="Feng Q."/>
            <person name="Zhang L."/>
            <person name="Zhu J."/>
            <person name="Weng Q."/>
            <person name="Mu J."/>
            <person name="Lu Y."/>
            <person name="Fan D."/>
            <person name="Liu Y."/>
            <person name="Guan J."/>
            <person name="Zhang Y."/>
            <person name="Yu S."/>
            <person name="Liu X."/>
            <person name="Zhang Y."/>
            <person name="Hong G."/>
            <person name="Han B."/>
            <person name="Choisne N."/>
            <person name="Demange N."/>
            <person name="Orjeda G."/>
            <person name="Samain S."/>
            <person name="Cattolico L."/>
            <person name="Pelletier E."/>
            <person name="Couloux A."/>
            <person name="Segurens B."/>
            <person name="Wincker P."/>
            <person name="D'Hont A."/>
            <person name="Scarpelli C."/>
            <person name="Weissenbach J."/>
            <person name="Salanoubat M."/>
            <person name="Quetier F."/>
            <person name="Yu Y."/>
            <person name="Kim H.R."/>
            <person name="Rambo T."/>
            <person name="Currie J."/>
            <person name="Collura K."/>
            <person name="Luo M."/>
            <person name="Yang T."/>
            <person name="Ammiraju J.S.S."/>
            <person name="Engler F."/>
            <person name="Soderlund C."/>
            <person name="Wing R.A."/>
            <person name="Palmer L.E."/>
            <person name="de la Bastide M."/>
            <person name="Spiegel L."/>
            <person name="Nascimento L."/>
            <person name="Zutavern T."/>
            <person name="O'Shaughnessy A."/>
            <person name="Dike S."/>
            <person name="Dedhia N."/>
            <person name="Preston R."/>
            <person name="Balija V."/>
            <person name="McCombie W.R."/>
            <person name="Chow T."/>
            <person name="Chen H."/>
            <person name="Chung M."/>
            <person name="Chen C."/>
            <person name="Shaw J."/>
            <person name="Wu H."/>
            <person name="Hsiao K."/>
            <person name="Chao Y."/>
            <person name="Chu M."/>
            <person name="Cheng C."/>
            <person name="Hour A."/>
            <person name="Lee P."/>
            <person name="Lin S."/>
            <person name="Lin Y."/>
            <person name="Liou J."/>
            <person name="Liu S."/>
            <person name="Hsing Y."/>
            <person name="Raghuvanshi S."/>
            <person name="Mohanty A."/>
            <person name="Bharti A.K."/>
            <person name="Gaur A."/>
            <person name="Gupta V."/>
            <person name="Kumar D."/>
            <person name="Ravi V."/>
            <person name="Vij S."/>
            <person name="Kapur A."/>
            <person name="Khurana P."/>
            <person name="Khurana P."/>
            <person name="Khurana J.P."/>
            <person name="Tyagi A.K."/>
            <person name="Gaikwad K."/>
            <person name="Singh A."/>
            <person name="Dalal V."/>
            <person name="Srivastava S."/>
            <person name="Dixit A."/>
            <person name="Pal A.K."/>
            <person name="Ghazi I.A."/>
            <person name="Yadav M."/>
            <person name="Pandit A."/>
            <person name="Bhargava A."/>
            <person name="Sureshbabu K."/>
            <person name="Batra K."/>
            <person name="Sharma T.R."/>
            <person name="Mohapatra T."/>
            <person name="Singh N.K."/>
            <person name="Messing J."/>
            <person name="Nelson A.B."/>
            <person name="Fuks G."/>
            <person name="Kavchok S."/>
            <person name="Keizer G."/>
            <person name="Linton E."/>
            <person name="Llaca V."/>
            <person name="Song R."/>
            <person name="Tanyolac B."/>
            <person name="Young S."/>
            <person name="Ho-Il K."/>
            <person name="Hahn J.H."/>
            <person name="Sangsakoo G."/>
            <person name="Vanavichit A."/>
            <person name="de Mattos Luiz.A.T."/>
            <person name="Zimmer P.D."/>
            <person name="Malone G."/>
            <person name="Dellagostin O."/>
            <person name="de Oliveira A.C."/>
            <person name="Bevan M."/>
            <person name="Bancroft I."/>
            <person name="Minx P."/>
            <person name="Cordum H."/>
            <person name="Wilson R."/>
            <person name="Cheng Z."/>
            <person name="Jin W."/>
            <person name="Jiang J."/>
            <person name="Leong S.A."/>
            <person name="Iwama H."/>
            <person name="Gojobori T."/>
            <person name="Itoh T."/>
            <person name="Niimura Y."/>
            <person name="Fujii Y."/>
            <person name="Habara T."/>
            <person name="Sakai H."/>
            <person name="Sato Y."/>
            <person name="Wilson G."/>
            <person name="Kumar K."/>
            <person name="McCouch S."/>
            <person name="Juretic N."/>
            <person name="Hoen D."/>
            <person name="Wright S."/>
            <person name="Bruskiewich R."/>
            <person name="Bureau T."/>
            <person name="Miyao A."/>
            <person name="Hirochika H."/>
            <person name="Nishikawa T."/>
            <person name="Kadowaki K."/>
            <person name="Sugiura M."/>
            <person name="Burr B."/>
            <person name="Sasaki T."/>
        </authorList>
    </citation>
    <scope>NUCLEOTIDE SEQUENCE [LARGE SCALE GENOMIC DNA]</scope>
    <source>
        <strain evidence="2">cv. Nipponbare</strain>
    </source>
</reference>
<dbReference type="AlphaFoldDB" id="Q6YX08"/>
<dbReference type="Proteomes" id="UP000000763">
    <property type="component" value="Chromosome 8"/>
</dbReference>